<evidence type="ECO:0000313" key="1">
    <source>
        <dbReference type="EMBL" id="MCD7468289.1"/>
    </source>
</evidence>
<accession>A0ABS8TBD3</accession>
<protein>
    <submittedName>
        <fullName evidence="1">Uncharacterized protein</fullName>
    </submittedName>
</protein>
<reference evidence="1 2" key="1">
    <citation type="journal article" date="2021" name="BMC Genomics">
        <title>Datura genome reveals duplications of psychoactive alkaloid biosynthetic genes and high mutation rate following tissue culture.</title>
        <authorList>
            <person name="Rajewski A."/>
            <person name="Carter-House D."/>
            <person name="Stajich J."/>
            <person name="Litt A."/>
        </authorList>
    </citation>
    <scope>NUCLEOTIDE SEQUENCE [LARGE SCALE GENOMIC DNA]</scope>
    <source>
        <strain evidence="1">AR-01</strain>
    </source>
</reference>
<dbReference type="EMBL" id="JACEIK010001318">
    <property type="protein sequence ID" value="MCD7468289.1"/>
    <property type="molecule type" value="Genomic_DNA"/>
</dbReference>
<organism evidence="1 2">
    <name type="scientific">Datura stramonium</name>
    <name type="common">Jimsonweed</name>
    <name type="synonym">Common thornapple</name>
    <dbReference type="NCBI Taxonomy" id="4076"/>
    <lineage>
        <taxon>Eukaryota</taxon>
        <taxon>Viridiplantae</taxon>
        <taxon>Streptophyta</taxon>
        <taxon>Embryophyta</taxon>
        <taxon>Tracheophyta</taxon>
        <taxon>Spermatophyta</taxon>
        <taxon>Magnoliopsida</taxon>
        <taxon>eudicotyledons</taxon>
        <taxon>Gunneridae</taxon>
        <taxon>Pentapetalae</taxon>
        <taxon>asterids</taxon>
        <taxon>lamiids</taxon>
        <taxon>Solanales</taxon>
        <taxon>Solanaceae</taxon>
        <taxon>Solanoideae</taxon>
        <taxon>Datureae</taxon>
        <taxon>Datura</taxon>
    </lineage>
</organism>
<name>A0ABS8TBD3_DATST</name>
<comment type="caution">
    <text evidence="1">The sequence shown here is derived from an EMBL/GenBank/DDBJ whole genome shotgun (WGS) entry which is preliminary data.</text>
</comment>
<feature type="non-terminal residue" evidence="1">
    <location>
        <position position="1"/>
    </location>
</feature>
<sequence length="66" mass="7515">DSMAKPMMQIDLPPEEMMETQRAKAAQQEEEARLDEIARRAEAANFAATLAERNRQNHPCYHGCNV</sequence>
<proteinExistence type="predicted"/>
<evidence type="ECO:0000313" key="2">
    <source>
        <dbReference type="Proteomes" id="UP000823775"/>
    </source>
</evidence>
<keyword evidence="2" id="KW-1185">Reference proteome</keyword>
<feature type="non-terminal residue" evidence="1">
    <location>
        <position position="66"/>
    </location>
</feature>
<dbReference type="Proteomes" id="UP000823775">
    <property type="component" value="Unassembled WGS sequence"/>
</dbReference>
<gene>
    <name evidence="1" type="ORF">HAX54_006334</name>
</gene>